<keyword evidence="4 7" id="KW-0812">Transmembrane</keyword>
<feature type="transmembrane region" description="Helical" evidence="7">
    <location>
        <begin position="32"/>
        <end position="50"/>
    </location>
</feature>
<keyword evidence="6 7" id="KW-0472">Membrane</keyword>
<name>A0A4R4PB63_9ACTN</name>
<comment type="similarity">
    <text evidence="2">Belongs to the UPF0324 family.</text>
</comment>
<evidence type="ECO:0000256" key="6">
    <source>
        <dbReference type="ARBA" id="ARBA00023136"/>
    </source>
</evidence>
<dbReference type="EMBL" id="SMJW01000031">
    <property type="protein sequence ID" value="TDC17572.1"/>
    <property type="molecule type" value="Genomic_DNA"/>
</dbReference>
<evidence type="ECO:0000256" key="7">
    <source>
        <dbReference type="SAM" id="Phobius"/>
    </source>
</evidence>
<feature type="transmembrane region" description="Helical" evidence="7">
    <location>
        <begin position="57"/>
        <end position="78"/>
    </location>
</feature>
<sequence length="81" mass="8153">FVAGFLVMLLLRSAGAVPGPALAGAKEVSTVLLAAAMFGLGTSVRVRSLLRTGRRGLLLGLLSTVLVGAISLAALSVLGHR</sequence>
<keyword evidence="9" id="KW-1185">Reference proteome</keyword>
<dbReference type="InterPro" id="IPR018383">
    <property type="entry name" value="UPF0324_pro"/>
</dbReference>
<feature type="non-terminal residue" evidence="8">
    <location>
        <position position="1"/>
    </location>
</feature>
<evidence type="ECO:0000256" key="4">
    <source>
        <dbReference type="ARBA" id="ARBA00022692"/>
    </source>
</evidence>
<comment type="caution">
    <text evidence="8">The sequence shown here is derived from an EMBL/GenBank/DDBJ whole genome shotgun (WGS) entry which is preliminary data.</text>
</comment>
<keyword evidence="5 7" id="KW-1133">Transmembrane helix</keyword>
<dbReference type="Pfam" id="PF03601">
    <property type="entry name" value="Cons_hypoth698"/>
    <property type="match status" value="1"/>
</dbReference>
<dbReference type="GO" id="GO:0005886">
    <property type="term" value="C:plasma membrane"/>
    <property type="evidence" value="ECO:0007669"/>
    <property type="project" value="UniProtKB-SubCell"/>
</dbReference>
<proteinExistence type="inferred from homology"/>
<evidence type="ECO:0000313" key="9">
    <source>
        <dbReference type="Proteomes" id="UP000295431"/>
    </source>
</evidence>
<protein>
    <submittedName>
        <fullName evidence="8">Putative sulfate exporter family transporter</fullName>
    </submittedName>
</protein>
<comment type="subcellular location">
    <subcellularLocation>
        <location evidence="1">Cell membrane</location>
        <topology evidence="1">Multi-pass membrane protein</topology>
    </subcellularLocation>
</comment>
<evidence type="ECO:0000313" key="8">
    <source>
        <dbReference type="EMBL" id="TDC17572.1"/>
    </source>
</evidence>
<dbReference type="Proteomes" id="UP000295431">
    <property type="component" value="Unassembled WGS sequence"/>
</dbReference>
<accession>A0A4R4PB63</accession>
<gene>
    <name evidence="8" type="ORF">E1284_08940</name>
</gene>
<keyword evidence="3" id="KW-1003">Cell membrane</keyword>
<dbReference type="RefSeq" id="WP_131938542.1">
    <property type="nucleotide sequence ID" value="NZ_SMJW01000031.1"/>
</dbReference>
<evidence type="ECO:0000256" key="2">
    <source>
        <dbReference type="ARBA" id="ARBA00007977"/>
    </source>
</evidence>
<evidence type="ECO:0000256" key="5">
    <source>
        <dbReference type="ARBA" id="ARBA00022989"/>
    </source>
</evidence>
<reference evidence="8 9" key="1">
    <citation type="submission" date="2019-03" db="EMBL/GenBank/DDBJ databases">
        <title>Draft genome sequences of novel Actinobacteria.</title>
        <authorList>
            <person name="Sahin N."/>
            <person name="Ay H."/>
            <person name="Saygin H."/>
        </authorList>
    </citation>
    <scope>NUCLEOTIDE SEQUENCE [LARGE SCALE GENOMIC DNA]</scope>
    <source>
        <strain evidence="8 9">DSM 45347</strain>
    </source>
</reference>
<organism evidence="8 9">
    <name type="scientific">Actinomadura bangladeshensis</name>
    <dbReference type="NCBI Taxonomy" id="453573"/>
    <lineage>
        <taxon>Bacteria</taxon>
        <taxon>Bacillati</taxon>
        <taxon>Actinomycetota</taxon>
        <taxon>Actinomycetes</taxon>
        <taxon>Streptosporangiales</taxon>
        <taxon>Thermomonosporaceae</taxon>
        <taxon>Actinomadura</taxon>
    </lineage>
</organism>
<evidence type="ECO:0000256" key="1">
    <source>
        <dbReference type="ARBA" id="ARBA00004651"/>
    </source>
</evidence>
<evidence type="ECO:0000256" key="3">
    <source>
        <dbReference type="ARBA" id="ARBA00022475"/>
    </source>
</evidence>
<dbReference type="AlphaFoldDB" id="A0A4R4PB63"/>